<evidence type="ECO:0000313" key="2">
    <source>
        <dbReference type="Proteomes" id="UP000324897"/>
    </source>
</evidence>
<dbReference type="Proteomes" id="UP000324897">
    <property type="component" value="Chromosome 1"/>
</dbReference>
<accession>A0A5J9V6G9</accession>
<comment type="caution">
    <text evidence="1">The sequence shown here is derived from an EMBL/GenBank/DDBJ whole genome shotgun (WGS) entry which is preliminary data.</text>
</comment>
<organism evidence="1 2">
    <name type="scientific">Eragrostis curvula</name>
    <name type="common">weeping love grass</name>
    <dbReference type="NCBI Taxonomy" id="38414"/>
    <lineage>
        <taxon>Eukaryota</taxon>
        <taxon>Viridiplantae</taxon>
        <taxon>Streptophyta</taxon>
        <taxon>Embryophyta</taxon>
        <taxon>Tracheophyta</taxon>
        <taxon>Spermatophyta</taxon>
        <taxon>Magnoliopsida</taxon>
        <taxon>Liliopsida</taxon>
        <taxon>Poales</taxon>
        <taxon>Poaceae</taxon>
        <taxon>PACMAD clade</taxon>
        <taxon>Chloridoideae</taxon>
        <taxon>Eragrostideae</taxon>
        <taxon>Eragrostidinae</taxon>
        <taxon>Eragrostis</taxon>
    </lineage>
</organism>
<dbReference type="Gramene" id="TVU31037">
    <property type="protein sequence ID" value="TVU31037"/>
    <property type="gene ID" value="EJB05_22702"/>
</dbReference>
<dbReference type="AlphaFoldDB" id="A0A5J9V6G9"/>
<gene>
    <name evidence="1" type="ORF">EJB05_22702</name>
</gene>
<name>A0A5J9V6G9_9POAL</name>
<keyword evidence="2" id="KW-1185">Reference proteome</keyword>
<sequence>DYSNGMLLLPLHEAFFCVEANLTRSTFQVENVNIVLPMLC</sequence>
<evidence type="ECO:0000313" key="1">
    <source>
        <dbReference type="EMBL" id="TVU31037.1"/>
    </source>
</evidence>
<feature type="non-terminal residue" evidence="1">
    <location>
        <position position="1"/>
    </location>
</feature>
<dbReference type="EMBL" id="RWGY01000011">
    <property type="protein sequence ID" value="TVU31037.1"/>
    <property type="molecule type" value="Genomic_DNA"/>
</dbReference>
<protein>
    <submittedName>
        <fullName evidence="1">Uncharacterized protein</fullName>
    </submittedName>
</protein>
<proteinExistence type="predicted"/>
<reference evidence="1 2" key="1">
    <citation type="journal article" date="2019" name="Sci. Rep.">
        <title>A high-quality genome of Eragrostis curvula grass provides insights into Poaceae evolution and supports new strategies to enhance forage quality.</title>
        <authorList>
            <person name="Carballo J."/>
            <person name="Santos B.A.C.M."/>
            <person name="Zappacosta D."/>
            <person name="Garbus I."/>
            <person name="Selva J.P."/>
            <person name="Gallo C.A."/>
            <person name="Diaz A."/>
            <person name="Albertini E."/>
            <person name="Caccamo M."/>
            <person name="Echenique V."/>
        </authorList>
    </citation>
    <scope>NUCLEOTIDE SEQUENCE [LARGE SCALE GENOMIC DNA]</scope>
    <source>
        <strain evidence="2">cv. Victoria</strain>
        <tissue evidence="1">Leaf</tissue>
    </source>
</reference>